<comment type="similarity">
    <text evidence="7">Belongs to the MetA family.</text>
</comment>
<dbReference type="PANTHER" id="PTHR20919:SF0">
    <property type="entry name" value="HOMOSERINE O-SUCCINYLTRANSFERASE"/>
    <property type="match status" value="1"/>
</dbReference>
<accession>A0ABV0F124</accession>
<keyword evidence="1 7" id="KW-0963">Cytoplasm</keyword>
<protein>
    <recommendedName>
        <fullName evidence="7">Homoserine O-acetyltransferase</fullName>
        <shortName evidence="7">HAT</shortName>
        <ecNumber evidence="7">2.3.1.31</ecNumber>
    </recommendedName>
    <alternativeName>
        <fullName evidence="7">Homoserine transacetylase</fullName>
        <shortName evidence="7">HTA</shortName>
    </alternativeName>
</protein>
<dbReference type="EC" id="2.3.1.31" evidence="7"/>
<reference evidence="8 9" key="2">
    <citation type="submission" date="2024-02" db="EMBL/GenBank/DDBJ databases">
        <title>The Genome Sequence of Enterococcus diestrammenae JM9A.</title>
        <authorList>
            <person name="Earl A."/>
            <person name="Manson A."/>
            <person name="Gilmore M."/>
            <person name="Sanders J."/>
            <person name="Shea T."/>
            <person name="Howe W."/>
            <person name="Livny J."/>
            <person name="Cuomo C."/>
            <person name="Neafsey D."/>
            <person name="Birren B."/>
        </authorList>
    </citation>
    <scope>NUCLEOTIDE SEQUENCE [LARGE SCALE GENOMIC DNA]</scope>
    <source>
        <strain evidence="8 9">JM9A</strain>
    </source>
</reference>
<dbReference type="PANTHER" id="PTHR20919">
    <property type="entry name" value="HOMOSERINE O-SUCCINYLTRANSFERASE"/>
    <property type="match status" value="1"/>
</dbReference>
<dbReference type="PIRSF" id="PIRSF000450">
    <property type="entry name" value="H_ser_succinyltr"/>
    <property type="match status" value="1"/>
</dbReference>
<comment type="catalytic activity">
    <reaction evidence="6 7">
        <text>L-homoserine + acetyl-CoA = O-acetyl-L-homoserine + CoA</text>
        <dbReference type="Rhea" id="RHEA:13701"/>
        <dbReference type="ChEBI" id="CHEBI:57287"/>
        <dbReference type="ChEBI" id="CHEBI:57288"/>
        <dbReference type="ChEBI" id="CHEBI:57476"/>
        <dbReference type="ChEBI" id="CHEBI:57716"/>
        <dbReference type="EC" id="2.3.1.31"/>
    </reaction>
</comment>
<comment type="subcellular location">
    <subcellularLocation>
        <location evidence="7">Cytoplasm</location>
    </subcellularLocation>
</comment>
<evidence type="ECO:0000256" key="2">
    <source>
        <dbReference type="ARBA" id="ARBA00022605"/>
    </source>
</evidence>
<evidence type="ECO:0000313" key="9">
    <source>
        <dbReference type="Proteomes" id="UP001429357"/>
    </source>
</evidence>
<dbReference type="InterPro" id="IPR029062">
    <property type="entry name" value="Class_I_gatase-like"/>
</dbReference>
<feature type="binding site" evidence="7">
    <location>
        <position position="247"/>
    </location>
    <ligand>
        <name>substrate</name>
    </ligand>
</feature>
<evidence type="ECO:0000256" key="7">
    <source>
        <dbReference type="HAMAP-Rule" id="MF_00295"/>
    </source>
</evidence>
<name>A0ABV0F124_9ENTE</name>
<keyword evidence="2 7" id="KW-0028">Amino-acid biosynthesis</keyword>
<feature type="active site" description="Proton acceptor" evidence="7">
    <location>
        <position position="233"/>
    </location>
</feature>
<comment type="caution">
    <text evidence="7">Lacks conserved residue(s) required for the propagation of feature annotation.</text>
</comment>
<dbReference type="InterPro" id="IPR033752">
    <property type="entry name" value="MetA_family"/>
</dbReference>
<dbReference type="InterPro" id="IPR005697">
    <property type="entry name" value="HST_MetA"/>
</dbReference>
<comment type="caution">
    <text evidence="8">The sequence shown here is derived from an EMBL/GenBank/DDBJ whole genome shotgun (WGS) entry which is preliminary data.</text>
</comment>
<feature type="active site" evidence="7">
    <location>
        <position position="235"/>
    </location>
</feature>
<dbReference type="SUPFAM" id="SSF52317">
    <property type="entry name" value="Class I glutamine amidotransferase-like"/>
    <property type="match status" value="1"/>
</dbReference>
<dbReference type="Proteomes" id="UP001429357">
    <property type="component" value="Unassembled WGS sequence"/>
</dbReference>
<sequence>MPIKLAEDFPAKQVLLAEDIFAIDNERAIHQDIRPLRLLILNLMPDKITTETQLLRLISQSPLQIDVDFLQISSHQHKNTSITHLQKFYLTFADVVTSCYDGMIITGAPVEQLAFTEVDYWEELTEIMDWSQTNVTSVVHICWGAQAGLFHHYGIAKVAYAEKLFGVFPQRVVAKHRLCRGFDDCFWGPQSRYTGIAEDQIDGSKLQVIARDEVIGPNILISRDAHDIFILGHFEYDTDTLEKEYHRDLQRGLNTPRPQHYYEQDNPNNPIINRWRGHAHLLYHNWLNDVYQMTPYQLAEIPSRQRVRRKATTTEE</sequence>
<dbReference type="HAMAP" id="MF_00295">
    <property type="entry name" value="MetA_acyltransf"/>
    <property type="match status" value="1"/>
</dbReference>
<gene>
    <name evidence="7" type="primary">metAA</name>
    <name evidence="8" type="ORF">BAU18_001274</name>
</gene>
<evidence type="ECO:0000256" key="1">
    <source>
        <dbReference type="ARBA" id="ARBA00022490"/>
    </source>
</evidence>
<dbReference type="NCBIfam" id="TIGR01001">
    <property type="entry name" value="metA"/>
    <property type="match status" value="1"/>
</dbReference>
<keyword evidence="5 7" id="KW-0012">Acyltransferase</keyword>
<dbReference type="Gene3D" id="3.40.50.880">
    <property type="match status" value="1"/>
</dbReference>
<comment type="function">
    <text evidence="7">Transfers an acetyl group from acetyl-CoA to L-homoserine, forming acetyl-L-homoserine.</text>
</comment>
<keyword evidence="3 7" id="KW-0808">Transferase</keyword>
<feature type="binding site" evidence="7">
    <location>
        <position position="191"/>
    </location>
    <ligand>
        <name>substrate</name>
    </ligand>
</feature>
<evidence type="ECO:0000256" key="3">
    <source>
        <dbReference type="ARBA" id="ARBA00022679"/>
    </source>
</evidence>
<comment type="pathway">
    <text evidence="7">Amino-acid biosynthesis; L-methionine biosynthesis via de novo pathway; O-acetyl-L-homoserine from L-homoserine: step 1/1.</text>
</comment>
<evidence type="ECO:0000256" key="4">
    <source>
        <dbReference type="ARBA" id="ARBA00023167"/>
    </source>
</evidence>
<keyword evidence="4 7" id="KW-0486">Methionine biosynthesis</keyword>
<feature type="site" description="Important for acyl-CoA specificity" evidence="7">
    <location>
        <position position="111"/>
    </location>
</feature>
<evidence type="ECO:0000256" key="5">
    <source>
        <dbReference type="ARBA" id="ARBA00023315"/>
    </source>
</evidence>
<feature type="active site" description="Acyl-thioester intermediate" evidence="7">
    <location>
        <position position="142"/>
    </location>
</feature>
<keyword evidence="9" id="KW-1185">Reference proteome</keyword>
<dbReference type="CDD" id="cd03131">
    <property type="entry name" value="GATase1_HTS"/>
    <property type="match status" value="1"/>
</dbReference>
<feature type="site" description="Important for substrate specificity" evidence="7">
    <location>
        <position position="191"/>
    </location>
</feature>
<reference evidence="9" key="1">
    <citation type="submission" date="2016-06" db="EMBL/GenBank/DDBJ databases">
        <title>Four novel species of enterococci isolated from chicken manure.</title>
        <authorList>
            <person name="Van Tyne D."/>
        </authorList>
    </citation>
    <scope>NUCLEOTIDE SEQUENCE [LARGE SCALE GENOMIC DNA]</scope>
    <source>
        <strain evidence="9">JM9A</strain>
    </source>
</reference>
<dbReference type="RefSeq" id="WP_161868407.1">
    <property type="nucleotide sequence ID" value="NZ_MAEI02000001.1"/>
</dbReference>
<feature type="binding site" evidence="7">
    <location>
        <position position="163"/>
    </location>
    <ligand>
        <name>substrate</name>
    </ligand>
</feature>
<dbReference type="Pfam" id="PF04204">
    <property type="entry name" value="HTS"/>
    <property type="match status" value="1"/>
</dbReference>
<proteinExistence type="inferred from homology"/>
<dbReference type="EMBL" id="MAEI02000001">
    <property type="protein sequence ID" value="MEO1781687.1"/>
    <property type="molecule type" value="Genomic_DNA"/>
</dbReference>
<organism evidence="8 9">
    <name type="scientific">Enterococcus diestrammenae</name>
    <dbReference type="NCBI Taxonomy" id="1155073"/>
    <lineage>
        <taxon>Bacteria</taxon>
        <taxon>Bacillati</taxon>
        <taxon>Bacillota</taxon>
        <taxon>Bacilli</taxon>
        <taxon>Lactobacillales</taxon>
        <taxon>Enterococcaceae</taxon>
        <taxon>Enterococcus</taxon>
    </lineage>
</organism>
<evidence type="ECO:0000256" key="6">
    <source>
        <dbReference type="ARBA" id="ARBA00049043"/>
    </source>
</evidence>
<evidence type="ECO:0000313" key="8">
    <source>
        <dbReference type="EMBL" id="MEO1781687.1"/>
    </source>
</evidence>